<evidence type="ECO:0000313" key="2">
    <source>
        <dbReference type="Proteomes" id="UP000265520"/>
    </source>
</evidence>
<organism evidence="1 2">
    <name type="scientific">Trifolium medium</name>
    <dbReference type="NCBI Taxonomy" id="97028"/>
    <lineage>
        <taxon>Eukaryota</taxon>
        <taxon>Viridiplantae</taxon>
        <taxon>Streptophyta</taxon>
        <taxon>Embryophyta</taxon>
        <taxon>Tracheophyta</taxon>
        <taxon>Spermatophyta</taxon>
        <taxon>Magnoliopsida</taxon>
        <taxon>eudicotyledons</taxon>
        <taxon>Gunneridae</taxon>
        <taxon>Pentapetalae</taxon>
        <taxon>rosids</taxon>
        <taxon>fabids</taxon>
        <taxon>Fabales</taxon>
        <taxon>Fabaceae</taxon>
        <taxon>Papilionoideae</taxon>
        <taxon>50 kb inversion clade</taxon>
        <taxon>NPAAA clade</taxon>
        <taxon>Hologalegina</taxon>
        <taxon>IRL clade</taxon>
        <taxon>Trifolieae</taxon>
        <taxon>Trifolium</taxon>
    </lineage>
</organism>
<comment type="caution">
    <text evidence="1">The sequence shown here is derived from an EMBL/GenBank/DDBJ whole genome shotgun (WGS) entry which is preliminary data.</text>
</comment>
<sequence>VNVADKWWRNLDPPNGYSVSGVYHWLTHQDTVETTACKEVI</sequence>
<keyword evidence="2" id="KW-1185">Reference proteome</keyword>
<name>A0A392RTI3_9FABA</name>
<feature type="non-terminal residue" evidence="1">
    <location>
        <position position="1"/>
    </location>
</feature>
<dbReference type="Proteomes" id="UP000265520">
    <property type="component" value="Unassembled WGS sequence"/>
</dbReference>
<proteinExistence type="predicted"/>
<dbReference type="AlphaFoldDB" id="A0A392RTI3"/>
<evidence type="ECO:0000313" key="1">
    <source>
        <dbReference type="EMBL" id="MCI39457.1"/>
    </source>
</evidence>
<accession>A0A392RTI3</accession>
<protein>
    <submittedName>
        <fullName evidence="1">Uncharacterized protein</fullName>
    </submittedName>
</protein>
<dbReference type="EMBL" id="LXQA010267566">
    <property type="protein sequence ID" value="MCI39457.1"/>
    <property type="molecule type" value="Genomic_DNA"/>
</dbReference>
<reference evidence="1 2" key="1">
    <citation type="journal article" date="2018" name="Front. Plant Sci.">
        <title>Red Clover (Trifolium pratense) and Zigzag Clover (T. medium) - A Picture of Genomic Similarities and Differences.</title>
        <authorList>
            <person name="Dluhosova J."/>
            <person name="Istvanek J."/>
            <person name="Nedelnik J."/>
            <person name="Repkova J."/>
        </authorList>
    </citation>
    <scope>NUCLEOTIDE SEQUENCE [LARGE SCALE GENOMIC DNA]</scope>
    <source>
        <strain evidence="2">cv. 10/8</strain>
        <tissue evidence="1">Leaf</tissue>
    </source>
</reference>